<keyword evidence="3" id="KW-1185">Reference proteome</keyword>
<dbReference type="AlphaFoldDB" id="A0AAN8AHP8"/>
<name>A0AAN8AHP8_ELEMC</name>
<evidence type="ECO:0000256" key="1">
    <source>
        <dbReference type="SAM" id="MobiDB-lite"/>
    </source>
</evidence>
<reference evidence="2 3" key="1">
    <citation type="journal article" date="2023" name="Genes (Basel)">
        <title>Chromosome-Level Genome Assembly and Circadian Gene Repertoire of the Patagonia Blennie Eleginops maclovinus-The Closest Ancestral Proxy of Antarctic Cryonotothenioids.</title>
        <authorList>
            <person name="Cheng C.C."/>
            <person name="Rivera-Colon A.G."/>
            <person name="Minhas B.F."/>
            <person name="Wilson L."/>
            <person name="Rayamajhi N."/>
            <person name="Vargas-Chacoff L."/>
            <person name="Catchen J.M."/>
        </authorList>
    </citation>
    <scope>NUCLEOTIDE SEQUENCE [LARGE SCALE GENOMIC DNA]</scope>
    <source>
        <strain evidence="2">JMC-PN-2008</strain>
    </source>
</reference>
<accession>A0AAN8AHP8</accession>
<sequence>MGESGNGRIQVRPGLGRDGGIERERERGVVWTDWGCHGNPAAKSRQGQCGREAVCSRSEGMPPGGQFGNYTNSTQALTAGVLAEDAHF</sequence>
<organism evidence="2 3">
    <name type="scientific">Eleginops maclovinus</name>
    <name type="common">Patagonian blennie</name>
    <name type="synonym">Eleginus maclovinus</name>
    <dbReference type="NCBI Taxonomy" id="56733"/>
    <lineage>
        <taxon>Eukaryota</taxon>
        <taxon>Metazoa</taxon>
        <taxon>Chordata</taxon>
        <taxon>Craniata</taxon>
        <taxon>Vertebrata</taxon>
        <taxon>Euteleostomi</taxon>
        <taxon>Actinopterygii</taxon>
        <taxon>Neopterygii</taxon>
        <taxon>Teleostei</taxon>
        <taxon>Neoteleostei</taxon>
        <taxon>Acanthomorphata</taxon>
        <taxon>Eupercaria</taxon>
        <taxon>Perciformes</taxon>
        <taxon>Notothenioidei</taxon>
        <taxon>Eleginopidae</taxon>
        <taxon>Eleginops</taxon>
    </lineage>
</organism>
<reference evidence="2 3" key="2">
    <citation type="journal article" date="2023" name="Mol. Biol. Evol.">
        <title>Genomics of Secondarily Temperate Adaptation in the Only Non-Antarctic Icefish.</title>
        <authorList>
            <person name="Rivera-Colon A.G."/>
            <person name="Rayamajhi N."/>
            <person name="Minhas B.F."/>
            <person name="Madrigal G."/>
            <person name="Bilyk K.T."/>
            <person name="Yoon V."/>
            <person name="Hune M."/>
            <person name="Gregory S."/>
            <person name="Cheng C.H.C."/>
            <person name="Catchen J.M."/>
        </authorList>
    </citation>
    <scope>NUCLEOTIDE SEQUENCE [LARGE SCALE GENOMIC DNA]</scope>
    <source>
        <strain evidence="2">JMC-PN-2008</strain>
    </source>
</reference>
<evidence type="ECO:0000313" key="2">
    <source>
        <dbReference type="EMBL" id="KAK5860293.1"/>
    </source>
</evidence>
<gene>
    <name evidence="2" type="ORF">PBY51_021784</name>
</gene>
<protein>
    <submittedName>
        <fullName evidence="2">Uncharacterized protein</fullName>
    </submittedName>
</protein>
<dbReference type="Proteomes" id="UP001346869">
    <property type="component" value="Unassembled WGS sequence"/>
</dbReference>
<evidence type="ECO:0000313" key="3">
    <source>
        <dbReference type="Proteomes" id="UP001346869"/>
    </source>
</evidence>
<proteinExistence type="predicted"/>
<dbReference type="EMBL" id="JAUZQC010000014">
    <property type="protein sequence ID" value="KAK5860293.1"/>
    <property type="molecule type" value="Genomic_DNA"/>
</dbReference>
<feature type="region of interest" description="Disordered" evidence="1">
    <location>
        <begin position="1"/>
        <end position="24"/>
    </location>
</feature>
<comment type="caution">
    <text evidence="2">The sequence shown here is derived from an EMBL/GenBank/DDBJ whole genome shotgun (WGS) entry which is preliminary data.</text>
</comment>